<protein>
    <submittedName>
        <fullName evidence="2">Uncharacterized protein</fullName>
    </submittedName>
</protein>
<dbReference type="EMBL" id="JAAALK010000288">
    <property type="protein sequence ID" value="KAG8055176.1"/>
    <property type="molecule type" value="Genomic_DNA"/>
</dbReference>
<proteinExistence type="predicted"/>
<name>A0A8J5SD02_ZIZPA</name>
<feature type="region of interest" description="Disordered" evidence="1">
    <location>
        <begin position="20"/>
        <end position="42"/>
    </location>
</feature>
<feature type="compositionally biased region" description="Basic and acidic residues" evidence="1">
    <location>
        <begin position="27"/>
        <end position="42"/>
    </location>
</feature>
<reference evidence="2" key="2">
    <citation type="submission" date="2021-02" db="EMBL/GenBank/DDBJ databases">
        <authorList>
            <person name="Kimball J.A."/>
            <person name="Haas M.W."/>
            <person name="Macchietto M."/>
            <person name="Kono T."/>
            <person name="Duquette J."/>
            <person name="Shao M."/>
        </authorList>
    </citation>
    <scope>NUCLEOTIDE SEQUENCE</scope>
    <source>
        <tissue evidence="2">Fresh leaf tissue</tissue>
    </source>
</reference>
<evidence type="ECO:0000313" key="3">
    <source>
        <dbReference type="Proteomes" id="UP000729402"/>
    </source>
</evidence>
<reference evidence="2" key="1">
    <citation type="journal article" date="2021" name="bioRxiv">
        <title>Whole Genome Assembly and Annotation of Northern Wild Rice, Zizania palustris L., Supports a Whole Genome Duplication in the Zizania Genus.</title>
        <authorList>
            <person name="Haas M."/>
            <person name="Kono T."/>
            <person name="Macchietto M."/>
            <person name="Millas R."/>
            <person name="McGilp L."/>
            <person name="Shao M."/>
            <person name="Duquette J."/>
            <person name="Hirsch C.N."/>
            <person name="Kimball J."/>
        </authorList>
    </citation>
    <scope>NUCLEOTIDE SEQUENCE</scope>
    <source>
        <tissue evidence="2">Fresh leaf tissue</tissue>
    </source>
</reference>
<comment type="caution">
    <text evidence="2">The sequence shown here is derived from an EMBL/GenBank/DDBJ whole genome shotgun (WGS) entry which is preliminary data.</text>
</comment>
<keyword evidence="3" id="KW-1185">Reference proteome</keyword>
<dbReference type="AlphaFoldDB" id="A0A8J5SD02"/>
<evidence type="ECO:0000313" key="2">
    <source>
        <dbReference type="EMBL" id="KAG8055176.1"/>
    </source>
</evidence>
<dbReference type="Proteomes" id="UP000729402">
    <property type="component" value="Unassembled WGS sequence"/>
</dbReference>
<organism evidence="2 3">
    <name type="scientific">Zizania palustris</name>
    <name type="common">Northern wild rice</name>
    <dbReference type="NCBI Taxonomy" id="103762"/>
    <lineage>
        <taxon>Eukaryota</taxon>
        <taxon>Viridiplantae</taxon>
        <taxon>Streptophyta</taxon>
        <taxon>Embryophyta</taxon>
        <taxon>Tracheophyta</taxon>
        <taxon>Spermatophyta</taxon>
        <taxon>Magnoliopsida</taxon>
        <taxon>Liliopsida</taxon>
        <taxon>Poales</taxon>
        <taxon>Poaceae</taxon>
        <taxon>BOP clade</taxon>
        <taxon>Oryzoideae</taxon>
        <taxon>Oryzeae</taxon>
        <taxon>Zizaniinae</taxon>
        <taxon>Zizania</taxon>
    </lineage>
</organism>
<evidence type="ECO:0000256" key="1">
    <source>
        <dbReference type="SAM" id="MobiDB-lite"/>
    </source>
</evidence>
<accession>A0A8J5SD02</accession>
<sequence length="163" mass="16633">MGAWSVWKLWGIPMGSTGPSLGGGVAEAEKTREPRVAARTRRPERAAGMEATRLYTTPSTPAPLIPSHCSTLSSLNSDLVRKFGYGADRASVVEHGDWGTRGKAGRRAGVTRTGPSVVEPPVVGVRSLSVADLPRLVPSALVGGRPGGGGGGAAGAIFAAPSH</sequence>
<dbReference type="OrthoDB" id="660434at2759"/>
<gene>
    <name evidence="2" type="ORF">GUJ93_ZPchr0001g31754</name>
</gene>